<dbReference type="EMBL" id="JBJQND010000019">
    <property type="protein sequence ID" value="KAL3831411.1"/>
    <property type="molecule type" value="Genomic_DNA"/>
</dbReference>
<dbReference type="Pfam" id="PF14478">
    <property type="entry name" value="DUF4430"/>
    <property type="match status" value="1"/>
</dbReference>
<evidence type="ECO:0000259" key="2">
    <source>
        <dbReference type="Pfam" id="PF14478"/>
    </source>
</evidence>
<organism evidence="3 4">
    <name type="scientific">Sinanodonta woodiana</name>
    <name type="common">Chinese pond mussel</name>
    <name type="synonym">Anodonta woodiana</name>
    <dbReference type="NCBI Taxonomy" id="1069815"/>
    <lineage>
        <taxon>Eukaryota</taxon>
        <taxon>Metazoa</taxon>
        <taxon>Spiralia</taxon>
        <taxon>Lophotrochozoa</taxon>
        <taxon>Mollusca</taxon>
        <taxon>Bivalvia</taxon>
        <taxon>Autobranchia</taxon>
        <taxon>Heteroconchia</taxon>
        <taxon>Palaeoheterodonta</taxon>
        <taxon>Unionida</taxon>
        <taxon>Unionoidea</taxon>
        <taxon>Unionidae</taxon>
        <taxon>Unioninae</taxon>
        <taxon>Sinanodonta</taxon>
    </lineage>
</organism>
<dbReference type="InterPro" id="IPR027954">
    <property type="entry name" value="Transcobalamin-like_C"/>
</dbReference>
<protein>
    <recommendedName>
        <fullName evidence="2">Transcobalamin-like C-terminal domain-containing protein</fullName>
    </recommendedName>
</protein>
<name>A0ABD3T3B6_SINWO</name>
<feature type="signal peptide" evidence="1">
    <location>
        <begin position="1"/>
        <end position="19"/>
    </location>
</feature>
<evidence type="ECO:0000313" key="3">
    <source>
        <dbReference type="EMBL" id="KAL3831411.1"/>
    </source>
</evidence>
<accession>A0ABD3T3B6</accession>
<gene>
    <name evidence="3" type="ORF">ACJMK2_023162</name>
</gene>
<sequence length="140" mass="16205">MNSLGKSIFLVLFLEAALSNCDDEKTYNTPCKRLTYTIRNQVQAPTFEYSLEIPFCNQSFIRIMERAVDENANYRFTATYFPSWGYFIDAINGVKGFYTVNQTWWQFLKAPDSMLPVGVSYYYPDDGDHIIFNFIQAGGH</sequence>
<comment type="caution">
    <text evidence="3">The sequence shown here is derived from an EMBL/GenBank/DDBJ whole genome shotgun (WGS) entry which is preliminary data.</text>
</comment>
<evidence type="ECO:0000313" key="4">
    <source>
        <dbReference type="Proteomes" id="UP001634394"/>
    </source>
</evidence>
<dbReference type="Proteomes" id="UP001634394">
    <property type="component" value="Unassembled WGS sequence"/>
</dbReference>
<dbReference type="PANTHER" id="PTHR10559">
    <property type="entry name" value="TRANSCOBALAMIN-1/GASTRIC INTRINSIC FACTOR"/>
    <property type="match status" value="1"/>
</dbReference>
<dbReference type="Gene3D" id="2.170.130.30">
    <property type="match status" value="1"/>
</dbReference>
<evidence type="ECO:0000256" key="1">
    <source>
        <dbReference type="SAM" id="SignalP"/>
    </source>
</evidence>
<feature type="chain" id="PRO_5044752183" description="Transcobalamin-like C-terminal domain-containing protein" evidence="1">
    <location>
        <begin position="20"/>
        <end position="140"/>
    </location>
</feature>
<reference evidence="3 4" key="1">
    <citation type="submission" date="2024-11" db="EMBL/GenBank/DDBJ databases">
        <title>Chromosome-level genome assembly of the freshwater bivalve Anodonta woodiana.</title>
        <authorList>
            <person name="Chen X."/>
        </authorList>
    </citation>
    <scope>NUCLEOTIDE SEQUENCE [LARGE SCALE GENOMIC DNA]</scope>
    <source>
        <strain evidence="3">MN2024</strain>
        <tissue evidence="3">Gills</tissue>
    </source>
</reference>
<keyword evidence="1" id="KW-0732">Signal</keyword>
<feature type="domain" description="Transcobalamin-like C-terminal" evidence="2">
    <location>
        <begin position="60"/>
        <end position="134"/>
    </location>
</feature>
<dbReference type="AlphaFoldDB" id="A0ABD3T3B6"/>
<proteinExistence type="predicted"/>
<dbReference type="InterPro" id="IPR051588">
    <property type="entry name" value="Cobalamin_Transport"/>
</dbReference>
<dbReference type="PANTHER" id="PTHR10559:SF18">
    <property type="entry name" value="TRANSCOBALAMIN II"/>
    <property type="match status" value="1"/>
</dbReference>
<keyword evidence="4" id="KW-1185">Reference proteome</keyword>